<comment type="caution">
    <text evidence="1">The sequence shown here is derived from an EMBL/GenBank/DDBJ whole genome shotgun (WGS) entry which is preliminary data.</text>
</comment>
<dbReference type="Proteomes" id="UP000004605">
    <property type="component" value="Unassembled WGS sequence"/>
</dbReference>
<protein>
    <submittedName>
        <fullName evidence="1">Uncharacterized protein</fullName>
    </submittedName>
</protein>
<reference evidence="1 2" key="1">
    <citation type="journal article" date="2012" name="Int. J. Syst. Evol. Microbiol.">
        <title>Vibrio caribbeanicus sp. nov., isolated from the marine sponge Scleritoderma cyanea.</title>
        <authorList>
            <person name="Hoffmann M."/>
            <person name="Monday S.R."/>
            <person name="Allard M.W."/>
            <person name="Strain E.A."/>
            <person name="Whittaker P."/>
            <person name="Naum M."/>
            <person name="McCarthy P.J."/>
            <person name="Lopez J.V."/>
            <person name="Fischer M."/>
            <person name="Brown E.W."/>
        </authorList>
    </citation>
    <scope>NUCLEOTIDE SEQUENCE [LARGE SCALE GENOMIC DNA]</scope>
    <source>
        <strain evidence="1 2">ATCC 700023</strain>
    </source>
</reference>
<accession>F9S3P3</accession>
<organism evidence="1 2">
    <name type="scientific">Vibrio ichthyoenteri ATCC 700023</name>
    <dbReference type="NCBI Taxonomy" id="870968"/>
    <lineage>
        <taxon>Bacteria</taxon>
        <taxon>Pseudomonadati</taxon>
        <taxon>Pseudomonadota</taxon>
        <taxon>Gammaproteobacteria</taxon>
        <taxon>Vibrionales</taxon>
        <taxon>Vibrionaceae</taxon>
        <taxon>Vibrio</taxon>
    </lineage>
</organism>
<keyword evidence="2" id="KW-1185">Reference proteome</keyword>
<dbReference type="AlphaFoldDB" id="F9S3P3"/>
<proteinExistence type="predicted"/>
<dbReference type="RefSeq" id="WP_006712866.1">
    <property type="nucleotide sequence ID" value="NZ_AFWF01000180.1"/>
</dbReference>
<dbReference type="EMBL" id="AFWF01000180">
    <property type="protein sequence ID" value="EGU37808.1"/>
    <property type="molecule type" value="Genomic_DNA"/>
</dbReference>
<name>F9S3P3_9VIBR</name>
<gene>
    <name evidence="1" type="ORF">VII00023_19940</name>
</gene>
<evidence type="ECO:0000313" key="2">
    <source>
        <dbReference type="Proteomes" id="UP000004605"/>
    </source>
</evidence>
<feature type="non-terminal residue" evidence="1">
    <location>
        <position position="1"/>
    </location>
</feature>
<evidence type="ECO:0000313" key="1">
    <source>
        <dbReference type="EMBL" id="EGU37808.1"/>
    </source>
</evidence>
<sequence length="86" mass="9176">LNVKQQPIGNVLIVSNGLDTDGIVCTGQACVNASDVNDKVLKFRVKPGQQFAIHRYGQMCFTGQVEQGKTNIGVCQSEPLAGISVQ</sequence>